<evidence type="ECO:0000256" key="1">
    <source>
        <dbReference type="SAM" id="Coils"/>
    </source>
</evidence>
<feature type="signal peptide" evidence="2">
    <location>
        <begin position="1"/>
        <end position="21"/>
    </location>
</feature>
<evidence type="ECO:0000313" key="4">
    <source>
        <dbReference type="Proteomes" id="UP000601435"/>
    </source>
</evidence>
<evidence type="ECO:0000313" key="3">
    <source>
        <dbReference type="EMBL" id="CAE7349172.1"/>
    </source>
</evidence>
<keyword evidence="4" id="KW-1185">Reference proteome</keyword>
<reference evidence="3" key="1">
    <citation type="submission" date="2021-02" db="EMBL/GenBank/DDBJ databases">
        <authorList>
            <person name="Dougan E. K."/>
            <person name="Rhodes N."/>
            <person name="Thang M."/>
            <person name="Chan C."/>
        </authorList>
    </citation>
    <scope>NUCLEOTIDE SEQUENCE</scope>
</reference>
<organism evidence="3 4">
    <name type="scientific">Symbiodinium necroappetens</name>
    <dbReference type="NCBI Taxonomy" id="1628268"/>
    <lineage>
        <taxon>Eukaryota</taxon>
        <taxon>Sar</taxon>
        <taxon>Alveolata</taxon>
        <taxon>Dinophyceae</taxon>
        <taxon>Suessiales</taxon>
        <taxon>Symbiodiniaceae</taxon>
        <taxon>Symbiodinium</taxon>
    </lineage>
</organism>
<accession>A0A812PGA3</accession>
<keyword evidence="2" id="KW-0732">Signal</keyword>
<name>A0A812PGA3_9DINO</name>
<feature type="coiled-coil region" evidence="1">
    <location>
        <begin position="47"/>
        <end position="106"/>
    </location>
</feature>
<dbReference type="AlphaFoldDB" id="A0A812PGA3"/>
<dbReference type="OrthoDB" id="442816at2759"/>
<dbReference type="EMBL" id="CAJNJA010014754">
    <property type="protein sequence ID" value="CAE7349172.1"/>
    <property type="molecule type" value="Genomic_DNA"/>
</dbReference>
<evidence type="ECO:0000256" key="2">
    <source>
        <dbReference type="SAM" id="SignalP"/>
    </source>
</evidence>
<sequence length="246" mass="28377">MAVLWTHITSVVSWVCEPASPDSACDNAVNDQILQLQSALDETRLLLNHEQRVSQELKAQLRDERRRREMLQREMQDKLELQDHEMKRLLAELETAKAALHQKKHEFRQPLEETSEKPSKMHSHVLKQRECETELLAALLEHATKQATACPAVKNESTALQQLRSELEVAQGKASEAQEATEKLRQQVQQEKVARFEVEHLLELQRESFLREFHHRKACEAEVADIMQLLGQRYPDLACSVHPISS</sequence>
<protein>
    <submittedName>
        <fullName evidence="3">TetA protein</fullName>
    </submittedName>
</protein>
<gene>
    <name evidence="3" type="primary">tetA</name>
    <name evidence="3" type="ORF">SNEC2469_LOCUS9050</name>
</gene>
<comment type="caution">
    <text evidence="3">The sequence shown here is derived from an EMBL/GenBank/DDBJ whole genome shotgun (WGS) entry which is preliminary data.</text>
</comment>
<proteinExistence type="predicted"/>
<keyword evidence="1" id="KW-0175">Coiled coil</keyword>
<dbReference type="Proteomes" id="UP000601435">
    <property type="component" value="Unassembled WGS sequence"/>
</dbReference>
<feature type="chain" id="PRO_5032459121" evidence="2">
    <location>
        <begin position="22"/>
        <end position="246"/>
    </location>
</feature>
<feature type="coiled-coil region" evidence="1">
    <location>
        <begin position="153"/>
        <end position="194"/>
    </location>
</feature>